<reference evidence="1 2" key="1">
    <citation type="journal article" date="2021" name="Elife">
        <title>Chloroplast acquisition without the gene transfer in kleptoplastic sea slugs, Plakobranchus ocellatus.</title>
        <authorList>
            <person name="Maeda T."/>
            <person name="Takahashi S."/>
            <person name="Yoshida T."/>
            <person name="Shimamura S."/>
            <person name="Takaki Y."/>
            <person name="Nagai Y."/>
            <person name="Toyoda A."/>
            <person name="Suzuki Y."/>
            <person name="Arimoto A."/>
            <person name="Ishii H."/>
            <person name="Satoh N."/>
            <person name="Nishiyama T."/>
            <person name="Hasebe M."/>
            <person name="Maruyama T."/>
            <person name="Minagawa J."/>
            <person name="Obokata J."/>
            <person name="Shigenobu S."/>
        </authorList>
    </citation>
    <scope>NUCLEOTIDE SEQUENCE [LARGE SCALE GENOMIC DNA]</scope>
</reference>
<name>A0AAV3ZFN9_9GAST</name>
<sequence>MQCWVSRRAHRLSSIYVHNIQCNPFKGSYHLPLLSVQLPTSRPIHHHEHQRNSQDVPIFVATPNCNGEDCGADEPWLASIIARPSLLWCCGPRRPLVARIR</sequence>
<proteinExistence type="predicted"/>
<gene>
    <name evidence="1" type="ORF">PoB_001995100</name>
</gene>
<evidence type="ECO:0000313" key="1">
    <source>
        <dbReference type="EMBL" id="GFN93445.1"/>
    </source>
</evidence>
<comment type="caution">
    <text evidence="1">The sequence shown here is derived from an EMBL/GenBank/DDBJ whole genome shotgun (WGS) entry which is preliminary data.</text>
</comment>
<evidence type="ECO:0000313" key="2">
    <source>
        <dbReference type="Proteomes" id="UP000735302"/>
    </source>
</evidence>
<dbReference type="EMBL" id="BLXT01002349">
    <property type="protein sequence ID" value="GFN93445.1"/>
    <property type="molecule type" value="Genomic_DNA"/>
</dbReference>
<protein>
    <submittedName>
        <fullName evidence="1">Uncharacterized protein</fullName>
    </submittedName>
</protein>
<keyword evidence="2" id="KW-1185">Reference proteome</keyword>
<dbReference type="Proteomes" id="UP000735302">
    <property type="component" value="Unassembled WGS sequence"/>
</dbReference>
<dbReference type="AlphaFoldDB" id="A0AAV3ZFN9"/>
<organism evidence="1 2">
    <name type="scientific">Plakobranchus ocellatus</name>
    <dbReference type="NCBI Taxonomy" id="259542"/>
    <lineage>
        <taxon>Eukaryota</taxon>
        <taxon>Metazoa</taxon>
        <taxon>Spiralia</taxon>
        <taxon>Lophotrochozoa</taxon>
        <taxon>Mollusca</taxon>
        <taxon>Gastropoda</taxon>
        <taxon>Heterobranchia</taxon>
        <taxon>Euthyneura</taxon>
        <taxon>Panpulmonata</taxon>
        <taxon>Sacoglossa</taxon>
        <taxon>Placobranchoidea</taxon>
        <taxon>Plakobranchidae</taxon>
        <taxon>Plakobranchus</taxon>
    </lineage>
</organism>
<accession>A0AAV3ZFN9</accession>